<dbReference type="GO" id="GO:0005524">
    <property type="term" value="F:ATP binding"/>
    <property type="evidence" value="ECO:0007669"/>
    <property type="project" value="UniProtKB-KW"/>
</dbReference>
<name>A0A0H4PXR2_9BACT</name>
<evidence type="ECO:0000313" key="7">
    <source>
        <dbReference type="EMBL" id="AKP53197.1"/>
    </source>
</evidence>
<dbReference type="Gene3D" id="3.90.1200.10">
    <property type="match status" value="1"/>
</dbReference>
<dbReference type="RefSeq" id="WP_048643323.1">
    <property type="nucleotide sequence ID" value="NZ_CP012040.1"/>
</dbReference>
<dbReference type="Gene3D" id="3.30.200.20">
    <property type="entry name" value="Phosphorylase Kinase, domain 1"/>
    <property type="match status" value="1"/>
</dbReference>
<comment type="similarity">
    <text evidence="1">Belongs to the methylthioribose kinase family.</text>
</comment>
<proteinExistence type="inferred from homology"/>
<dbReference type="KEGG" id="camu:CA2015_3827"/>
<dbReference type="InterPro" id="IPR002575">
    <property type="entry name" value="Aminoglycoside_PTrfase"/>
</dbReference>
<organism evidence="7 8">
    <name type="scientific">Cyclobacterium amurskyense</name>
    <dbReference type="NCBI Taxonomy" id="320787"/>
    <lineage>
        <taxon>Bacteria</taxon>
        <taxon>Pseudomonadati</taxon>
        <taxon>Bacteroidota</taxon>
        <taxon>Cytophagia</taxon>
        <taxon>Cytophagales</taxon>
        <taxon>Cyclobacteriaceae</taxon>
        <taxon>Cyclobacterium</taxon>
    </lineage>
</organism>
<dbReference type="GO" id="GO:0016301">
    <property type="term" value="F:kinase activity"/>
    <property type="evidence" value="ECO:0007669"/>
    <property type="project" value="UniProtKB-KW"/>
</dbReference>
<dbReference type="Proteomes" id="UP000036520">
    <property type="component" value="Chromosome"/>
</dbReference>
<evidence type="ECO:0000256" key="2">
    <source>
        <dbReference type="ARBA" id="ARBA00022679"/>
    </source>
</evidence>
<evidence type="ECO:0000256" key="3">
    <source>
        <dbReference type="ARBA" id="ARBA00022741"/>
    </source>
</evidence>
<evidence type="ECO:0000259" key="6">
    <source>
        <dbReference type="Pfam" id="PF01636"/>
    </source>
</evidence>
<dbReference type="PANTHER" id="PTHR34273:SF2">
    <property type="entry name" value="METHYLTHIORIBOSE KINASE"/>
    <property type="match status" value="1"/>
</dbReference>
<accession>A0A0H4PXR2</accession>
<dbReference type="PANTHER" id="PTHR34273">
    <property type="entry name" value="METHYLTHIORIBOSE KINASE"/>
    <property type="match status" value="1"/>
</dbReference>
<dbReference type="EMBL" id="CP012040">
    <property type="protein sequence ID" value="AKP53197.1"/>
    <property type="molecule type" value="Genomic_DNA"/>
</dbReference>
<evidence type="ECO:0000313" key="8">
    <source>
        <dbReference type="Proteomes" id="UP000036520"/>
    </source>
</evidence>
<gene>
    <name evidence="7" type="ORF">CA2015_3827</name>
</gene>
<reference evidence="7 8" key="1">
    <citation type="submission" date="2015-07" db="EMBL/GenBank/DDBJ databases">
        <authorList>
            <person name="Kim K.M."/>
        </authorList>
    </citation>
    <scope>NUCLEOTIDE SEQUENCE [LARGE SCALE GENOMIC DNA]</scope>
    <source>
        <strain evidence="7 8">KCTC 12363</strain>
    </source>
</reference>
<evidence type="ECO:0000256" key="1">
    <source>
        <dbReference type="ARBA" id="ARBA00010165"/>
    </source>
</evidence>
<keyword evidence="5" id="KW-0067">ATP-binding</keyword>
<evidence type="ECO:0000256" key="4">
    <source>
        <dbReference type="ARBA" id="ARBA00022777"/>
    </source>
</evidence>
<dbReference type="InterPro" id="IPR011009">
    <property type="entry name" value="Kinase-like_dom_sf"/>
</dbReference>
<dbReference type="AlphaFoldDB" id="A0A0H4PXR2"/>
<dbReference type="Pfam" id="PF01636">
    <property type="entry name" value="APH"/>
    <property type="match status" value="1"/>
</dbReference>
<sequence length="323" mass="37052">MFITIPLEPKQISYLKGNGMLLSGEEVIDSYQAGKGNMNVTLKIKTNKRIFVLKQSRPYVVKFPEVPAPLNRIEIELKFYNEINKDNLLACFSPAVLGFDKNAWLLAIEHLDKGGDYLWLYENKNSLNKKVIDLLLTYLKKLHQLPVTDFPINQEMRKLNHQHIFVLPFLPDNGFNLDQIQEGLQDLSTMVKDKPELIEKINLLGERYLKPGDVLIHGDFYPGSWFETEKGLKIIDTEFAFLGEPEFDLAVMLAHLKLSSTAVSELLRIIESYPLKNEILAQYTGVEILRRLFGLAQLPLSLSLEEKKKLATFAINLIMNEKF</sequence>
<dbReference type="SUPFAM" id="SSF56112">
    <property type="entry name" value="Protein kinase-like (PK-like)"/>
    <property type="match status" value="1"/>
</dbReference>
<keyword evidence="4" id="KW-0418">Kinase</keyword>
<keyword evidence="8" id="KW-1185">Reference proteome</keyword>
<feature type="domain" description="Aminoglycoside phosphotransferase" evidence="6">
    <location>
        <begin position="47"/>
        <end position="255"/>
    </location>
</feature>
<protein>
    <submittedName>
        <fullName evidence="7">Aminoglycoside phosphotransferase</fullName>
    </submittedName>
</protein>
<dbReference type="STRING" id="320787.CA2015_3827"/>
<evidence type="ECO:0000256" key="5">
    <source>
        <dbReference type="ARBA" id="ARBA00022840"/>
    </source>
</evidence>
<keyword evidence="2 7" id="KW-0808">Transferase</keyword>
<keyword evidence="3" id="KW-0547">Nucleotide-binding</keyword>
<dbReference type="OrthoDB" id="9777791at2"/>